<accession>J9G5R3</accession>
<dbReference type="Pfam" id="PF12804">
    <property type="entry name" value="NTP_transf_3"/>
    <property type="match status" value="1"/>
</dbReference>
<comment type="caution">
    <text evidence="2">The sequence shown here is derived from an EMBL/GenBank/DDBJ whole genome shotgun (WGS) entry which is preliminary data.</text>
</comment>
<dbReference type="EMBL" id="AMCI01002641">
    <property type="protein sequence ID" value="EJX02214.1"/>
    <property type="molecule type" value="Genomic_DNA"/>
</dbReference>
<name>J9G5R3_9ZZZZ</name>
<dbReference type="AlphaFoldDB" id="J9G5R3"/>
<evidence type="ECO:0000313" key="2">
    <source>
        <dbReference type="EMBL" id="EJX02214.1"/>
    </source>
</evidence>
<dbReference type="Gene3D" id="3.90.550.10">
    <property type="entry name" value="Spore Coat Polysaccharide Biosynthesis Protein SpsA, Chain A"/>
    <property type="match status" value="1"/>
</dbReference>
<reference evidence="2" key="1">
    <citation type="journal article" date="2012" name="PLoS ONE">
        <title>Gene sets for utilization of primary and secondary nutrition supplies in the distal gut of endangered iberian lynx.</title>
        <authorList>
            <person name="Alcaide M."/>
            <person name="Messina E."/>
            <person name="Richter M."/>
            <person name="Bargiela R."/>
            <person name="Peplies J."/>
            <person name="Huws S.A."/>
            <person name="Newbold C.J."/>
            <person name="Golyshin P.N."/>
            <person name="Simon M.A."/>
            <person name="Lopez G."/>
            <person name="Yakimov M.M."/>
            <person name="Ferrer M."/>
        </authorList>
    </citation>
    <scope>NUCLEOTIDE SEQUENCE</scope>
</reference>
<dbReference type="InterPro" id="IPR029044">
    <property type="entry name" value="Nucleotide-diphossugar_trans"/>
</dbReference>
<feature type="non-terminal residue" evidence="2">
    <location>
        <position position="138"/>
    </location>
</feature>
<gene>
    <name evidence="2" type="ORF">EVA_09679</name>
</gene>
<protein>
    <submittedName>
        <fullName evidence="2">Acylneuraminate cytidylyltransferase</fullName>
        <ecNumber evidence="2">2.7.7.43</ecNumber>
    </submittedName>
</protein>
<sequence>MQYDAFIVAGGRAPWLKDIAGTDIRCLAPLHKQRMLDYVLKAMLASKRFKQIVIAIEEDAIPLIADTLPENVSLCAAGRDLPSTCIKAASFLTADDNVKILGVCDDIPLLTPQAINDFLNQCEKYPDCELYYPIIPKE</sequence>
<dbReference type="SUPFAM" id="SSF53448">
    <property type="entry name" value="Nucleotide-diphospho-sugar transferases"/>
    <property type="match status" value="1"/>
</dbReference>
<keyword evidence="2" id="KW-0808">Transferase</keyword>
<dbReference type="InterPro" id="IPR025877">
    <property type="entry name" value="MobA-like_NTP_Trfase"/>
</dbReference>
<dbReference type="GO" id="GO:0008781">
    <property type="term" value="F:N-acylneuraminate cytidylyltransferase activity"/>
    <property type="evidence" value="ECO:0007669"/>
    <property type="project" value="UniProtKB-EC"/>
</dbReference>
<organism evidence="2">
    <name type="scientific">gut metagenome</name>
    <dbReference type="NCBI Taxonomy" id="749906"/>
    <lineage>
        <taxon>unclassified sequences</taxon>
        <taxon>metagenomes</taxon>
        <taxon>organismal metagenomes</taxon>
    </lineage>
</organism>
<feature type="domain" description="MobA-like NTP transferase" evidence="1">
    <location>
        <begin position="5"/>
        <end position="126"/>
    </location>
</feature>
<keyword evidence="2" id="KW-0548">Nucleotidyltransferase</keyword>
<proteinExistence type="predicted"/>
<evidence type="ECO:0000259" key="1">
    <source>
        <dbReference type="Pfam" id="PF12804"/>
    </source>
</evidence>
<dbReference type="EC" id="2.7.7.43" evidence="2"/>